<dbReference type="GO" id="GO:0008999">
    <property type="term" value="F:protein-N-terminal-alanine acetyltransferase activity"/>
    <property type="evidence" value="ECO:0007669"/>
    <property type="project" value="TreeGrafter"/>
</dbReference>
<dbReference type="GO" id="GO:1990189">
    <property type="term" value="F:protein N-terminal-serine acetyltransferase activity"/>
    <property type="evidence" value="ECO:0007669"/>
    <property type="project" value="TreeGrafter"/>
</dbReference>
<dbReference type="STRING" id="76728.AQ490_27285"/>
<protein>
    <submittedName>
        <fullName evidence="2">Acetyltransferase</fullName>
    </submittedName>
</protein>
<feature type="domain" description="N-acetyltransferase" evidence="1">
    <location>
        <begin position="9"/>
        <end position="163"/>
    </location>
</feature>
<dbReference type="AlphaFoldDB" id="A0A0T6LQ59"/>
<sequence length="163" mass="17509">MGDLLTERLRLHRLSAADAEGLVSGTPEATACWAPEYPMDGDVRVARHFLTFRAAGDGVWHPGTYQIRRREDGCAIGGVGFHGPVDEDGSVTVGYGLVPSARGRGYASEALRALLTFARESGIARVKGDADLDNLASQRVMTAAGMRLVGADDRVRYYEALLT</sequence>
<keyword evidence="3" id="KW-1185">Reference proteome</keyword>
<gene>
    <name evidence="2" type="ORF">AQ490_27285</name>
</gene>
<organism evidence="2 3">
    <name type="scientific">Wenjunlia vitaminophila</name>
    <name type="common">Streptomyces vitaminophilus</name>
    <dbReference type="NCBI Taxonomy" id="76728"/>
    <lineage>
        <taxon>Bacteria</taxon>
        <taxon>Bacillati</taxon>
        <taxon>Actinomycetota</taxon>
        <taxon>Actinomycetes</taxon>
        <taxon>Kitasatosporales</taxon>
        <taxon>Streptomycetaceae</taxon>
        <taxon>Wenjunlia</taxon>
    </lineage>
</organism>
<dbReference type="InterPro" id="IPR051908">
    <property type="entry name" value="Ribosomal_N-acetyltransferase"/>
</dbReference>
<dbReference type="CDD" id="cd04301">
    <property type="entry name" value="NAT_SF"/>
    <property type="match status" value="1"/>
</dbReference>
<dbReference type="Proteomes" id="UP000050867">
    <property type="component" value="Unassembled WGS sequence"/>
</dbReference>
<evidence type="ECO:0000259" key="1">
    <source>
        <dbReference type="PROSITE" id="PS51186"/>
    </source>
</evidence>
<dbReference type="EMBL" id="LLZU01000033">
    <property type="protein sequence ID" value="KRV48033.1"/>
    <property type="molecule type" value="Genomic_DNA"/>
</dbReference>
<comment type="caution">
    <text evidence="2">The sequence shown here is derived from an EMBL/GenBank/DDBJ whole genome shotgun (WGS) entry which is preliminary data.</text>
</comment>
<dbReference type="InterPro" id="IPR000182">
    <property type="entry name" value="GNAT_dom"/>
</dbReference>
<dbReference type="Gene3D" id="3.40.630.30">
    <property type="match status" value="1"/>
</dbReference>
<evidence type="ECO:0000313" key="3">
    <source>
        <dbReference type="Proteomes" id="UP000050867"/>
    </source>
</evidence>
<keyword evidence="2" id="KW-0808">Transferase</keyword>
<dbReference type="GO" id="GO:0005737">
    <property type="term" value="C:cytoplasm"/>
    <property type="evidence" value="ECO:0007669"/>
    <property type="project" value="TreeGrafter"/>
</dbReference>
<dbReference type="RefSeq" id="WP_026220281.1">
    <property type="nucleotide sequence ID" value="NZ_LLZU01000033.1"/>
</dbReference>
<dbReference type="SUPFAM" id="SSF55729">
    <property type="entry name" value="Acyl-CoA N-acyltransferases (Nat)"/>
    <property type="match status" value="1"/>
</dbReference>
<dbReference type="eggNOG" id="COG1670">
    <property type="taxonomic scope" value="Bacteria"/>
</dbReference>
<dbReference type="OrthoDB" id="4543915at2"/>
<dbReference type="PANTHER" id="PTHR43441:SF6">
    <property type="entry name" value="N-ACETYLTRANSFERASE DOMAIN-CONTAINING PROTEIN"/>
    <property type="match status" value="1"/>
</dbReference>
<reference evidence="2 3" key="1">
    <citation type="submission" date="2015-10" db="EMBL/GenBank/DDBJ databases">
        <title>Draft genome sequence of pyrrolomycin-producing Streptomyces vitaminophilus.</title>
        <authorList>
            <person name="Graham D.E."/>
            <person name="Mahan K.M."/>
            <person name="Klingeman D.M."/>
            <person name="Hettich R.L."/>
            <person name="Parry R.J."/>
        </authorList>
    </citation>
    <scope>NUCLEOTIDE SEQUENCE [LARGE SCALE GENOMIC DNA]</scope>
    <source>
        <strain evidence="2 3">ATCC 31673</strain>
    </source>
</reference>
<evidence type="ECO:0000313" key="2">
    <source>
        <dbReference type="EMBL" id="KRV48033.1"/>
    </source>
</evidence>
<dbReference type="PROSITE" id="PS51186">
    <property type="entry name" value="GNAT"/>
    <property type="match status" value="1"/>
</dbReference>
<dbReference type="Pfam" id="PF13302">
    <property type="entry name" value="Acetyltransf_3"/>
    <property type="match status" value="1"/>
</dbReference>
<dbReference type="PANTHER" id="PTHR43441">
    <property type="entry name" value="RIBOSOMAL-PROTEIN-SERINE ACETYLTRANSFERASE"/>
    <property type="match status" value="1"/>
</dbReference>
<dbReference type="InterPro" id="IPR016181">
    <property type="entry name" value="Acyl_CoA_acyltransferase"/>
</dbReference>
<name>A0A0T6LQ59_WENVI</name>
<accession>A0A0T6LQ59</accession>
<proteinExistence type="predicted"/>